<name>A0A934J1F1_9HYPH</name>
<evidence type="ECO:0000313" key="2">
    <source>
        <dbReference type="Proteomes" id="UP000602124"/>
    </source>
</evidence>
<dbReference type="EMBL" id="JAEKMH010000003">
    <property type="protein sequence ID" value="MBJ3785864.1"/>
    <property type="molecule type" value="Genomic_DNA"/>
</dbReference>
<organism evidence="1 2">
    <name type="scientific">Devosia sediminis</name>
    <dbReference type="NCBI Taxonomy" id="2798801"/>
    <lineage>
        <taxon>Bacteria</taxon>
        <taxon>Pseudomonadati</taxon>
        <taxon>Pseudomonadota</taxon>
        <taxon>Alphaproteobacteria</taxon>
        <taxon>Hyphomicrobiales</taxon>
        <taxon>Devosiaceae</taxon>
        <taxon>Devosia</taxon>
    </lineage>
</organism>
<comment type="caution">
    <text evidence="1">The sequence shown here is derived from an EMBL/GenBank/DDBJ whole genome shotgun (WGS) entry which is preliminary data.</text>
</comment>
<evidence type="ECO:0000313" key="1">
    <source>
        <dbReference type="EMBL" id="MBJ3785864.1"/>
    </source>
</evidence>
<protein>
    <submittedName>
        <fullName evidence="1">Uncharacterized protein</fullName>
    </submittedName>
</protein>
<dbReference type="RefSeq" id="WP_198877086.1">
    <property type="nucleotide sequence ID" value="NZ_JAEKMH010000003.1"/>
</dbReference>
<dbReference type="AlphaFoldDB" id="A0A934J1F1"/>
<accession>A0A934J1F1</accession>
<gene>
    <name evidence="1" type="ORF">JEQ47_14150</name>
</gene>
<sequence length="369" mass="41604">MNNSIADSIAYRDELVVPTKCFEVKSVFHEEPDREIVREILDWVRSTGLPHEWRGHTHTKPPADGPAPKYLDEFDVPTGGRNVHAVAPCPCCSPLKAKYKRGGKIAWFPQEGVIRLIGPECYKSLNAMGHREAMAELVARRKREQGIRYLSDSLPRLLAISDAFKEVRKIAYGVDSLRSEIQQAPALQNLPLWDHCSQGVLSIFERRTEVTINKDGEIERREVDAKIAYASLRGFRILDPMARSFDMTLNNIKFGLSRIIDQITTHPDVSSWTDEDRRQALSSYNRTRRDMRLVDQLNDLQQFVGVIALPTLKRWGVHPGATLPIHVERIGADLRIGSSPSNWIKVDIPKSVESDVPSISDIDPGVEAA</sequence>
<keyword evidence="2" id="KW-1185">Reference proteome</keyword>
<proteinExistence type="predicted"/>
<reference evidence="1" key="1">
    <citation type="submission" date="2020-12" db="EMBL/GenBank/DDBJ databases">
        <title>Devosia sp. MSA67 isolated from Mo River.</title>
        <authorList>
            <person name="Ma F."/>
            <person name="Zi Z."/>
        </authorList>
    </citation>
    <scope>NUCLEOTIDE SEQUENCE</scope>
    <source>
        <strain evidence="1">MSA67</strain>
    </source>
</reference>
<dbReference type="Proteomes" id="UP000602124">
    <property type="component" value="Unassembled WGS sequence"/>
</dbReference>